<dbReference type="InterPro" id="IPR041577">
    <property type="entry name" value="RT_RNaseH_2"/>
</dbReference>
<dbReference type="Gene3D" id="3.30.70.270">
    <property type="match status" value="2"/>
</dbReference>
<dbReference type="PANTHER" id="PTHR33064">
    <property type="entry name" value="POL PROTEIN"/>
    <property type="match status" value="1"/>
</dbReference>
<dbReference type="AlphaFoldDB" id="A0A388K248"/>
<sequence length="338" mass="37886">MQVTPMGFTNAVAEAQRRMLAVAGGMFPAKCEPCIDDNHVKMAREKDETKVQPGVRKFVWDHLQDIKELLQRFLEYNITASSPKSILAVLEVTILGFRCGAYGRKLDPAKMDKIAQWPMPLRTTTKVRAFLGVVGFWRIFIKGFTKIVEPIRAMICEEGTLDWTEDREAAVQTLKKILTSEKVTLAAPCFNDEVGRPFVLETNGGPLAVGGVLIQKGKDGREGPIRFESRTLNFAERRYSQFKKEVLAIFHCLNTFQAYLFGRMFILRIYPTSVVPPMKFTRAYGAAAVIGNAIYCMGGGPAGVHLIEKYTEENGWQIVQPLGNHQFQKNSFLTAAVL</sequence>
<keyword evidence="3" id="KW-1185">Reference proteome</keyword>
<evidence type="ECO:0000313" key="2">
    <source>
        <dbReference type="EMBL" id="GBG64099.1"/>
    </source>
</evidence>
<dbReference type="EMBL" id="BFEA01000046">
    <property type="protein sequence ID" value="GBG64099.1"/>
    <property type="molecule type" value="Genomic_DNA"/>
</dbReference>
<dbReference type="InterPro" id="IPR043128">
    <property type="entry name" value="Rev_trsase/Diguanyl_cyclase"/>
</dbReference>
<dbReference type="InterPro" id="IPR043502">
    <property type="entry name" value="DNA/RNA_pol_sf"/>
</dbReference>
<evidence type="ECO:0000313" key="3">
    <source>
        <dbReference type="Proteomes" id="UP000265515"/>
    </source>
</evidence>
<accession>A0A388K248</accession>
<dbReference type="Gramene" id="GBG64099">
    <property type="protein sequence ID" value="GBG64099"/>
    <property type="gene ID" value="CBR_g40547"/>
</dbReference>
<reference evidence="2 3" key="1">
    <citation type="journal article" date="2018" name="Cell">
        <title>The Chara Genome: Secondary Complexity and Implications for Plant Terrestrialization.</title>
        <authorList>
            <person name="Nishiyama T."/>
            <person name="Sakayama H."/>
            <person name="Vries J.D."/>
            <person name="Buschmann H."/>
            <person name="Saint-Marcoux D."/>
            <person name="Ullrich K.K."/>
            <person name="Haas F.B."/>
            <person name="Vanderstraeten L."/>
            <person name="Becker D."/>
            <person name="Lang D."/>
            <person name="Vosolsobe S."/>
            <person name="Rombauts S."/>
            <person name="Wilhelmsson P.K.I."/>
            <person name="Janitza P."/>
            <person name="Kern R."/>
            <person name="Heyl A."/>
            <person name="Rumpler F."/>
            <person name="Villalobos L.I.A.C."/>
            <person name="Clay J.M."/>
            <person name="Skokan R."/>
            <person name="Toyoda A."/>
            <person name="Suzuki Y."/>
            <person name="Kagoshima H."/>
            <person name="Schijlen E."/>
            <person name="Tajeshwar N."/>
            <person name="Catarino B."/>
            <person name="Hetherington A.J."/>
            <person name="Saltykova A."/>
            <person name="Bonnot C."/>
            <person name="Breuninger H."/>
            <person name="Symeonidi A."/>
            <person name="Radhakrishnan G.V."/>
            <person name="Van Nieuwerburgh F."/>
            <person name="Deforce D."/>
            <person name="Chang C."/>
            <person name="Karol K.G."/>
            <person name="Hedrich R."/>
            <person name="Ulvskov P."/>
            <person name="Glockner G."/>
            <person name="Delwiche C.F."/>
            <person name="Petrasek J."/>
            <person name="Van de Peer Y."/>
            <person name="Friml J."/>
            <person name="Beilby M."/>
            <person name="Dolan L."/>
            <person name="Kohara Y."/>
            <person name="Sugano S."/>
            <person name="Fujiyama A."/>
            <person name="Delaux P.-M."/>
            <person name="Quint M."/>
            <person name="TheiBen G."/>
            <person name="Hagemann M."/>
            <person name="Harholt J."/>
            <person name="Dunand C."/>
            <person name="Zachgo S."/>
            <person name="Langdale J."/>
            <person name="Maumus F."/>
            <person name="Straeten D.V.D."/>
            <person name="Gould S.B."/>
            <person name="Rensing S.A."/>
        </authorList>
    </citation>
    <scope>NUCLEOTIDE SEQUENCE [LARGE SCALE GENOMIC DNA]</scope>
    <source>
        <strain evidence="2 3">S276</strain>
    </source>
</reference>
<evidence type="ECO:0000259" key="1">
    <source>
        <dbReference type="Pfam" id="PF17919"/>
    </source>
</evidence>
<dbReference type="InterPro" id="IPR051320">
    <property type="entry name" value="Viral_Replic_Matur_Polypro"/>
</dbReference>
<dbReference type="Pfam" id="PF17919">
    <property type="entry name" value="RT_RNaseH_2"/>
    <property type="match status" value="1"/>
</dbReference>
<organism evidence="2 3">
    <name type="scientific">Chara braunii</name>
    <name type="common">Braun's stonewort</name>
    <dbReference type="NCBI Taxonomy" id="69332"/>
    <lineage>
        <taxon>Eukaryota</taxon>
        <taxon>Viridiplantae</taxon>
        <taxon>Streptophyta</taxon>
        <taxon>Charophyceae</taxon>
        <taxon>Charales</taxon>
        <taxon>Characeae</taxon>
        <taxon>Chara</taxon>
    </lineage>
</organism>
<proteinExistence type="predicted"/>
<dbReference type="PANTHER" id="PTHR33064:SF37">
    <property type="entry name" value="RIBONUCLEASE H"/>
    <property type="match status" value="1"/>
</dbReference>
<dbReference type="OrthoDB" id="5599163at2759"/>
<feature type="domain" description="Reverse transcriptase/retrotransposon-derived protein RNase H-like" evidence="1">
    <location>
        <begin position="163"/>
        <end position="266"/>
    </location>
</feature>
<gene>
    <name evidence="2" type="ORF">CBR_g40547</name>
</gene>
<name>A0A388K248_CHABU</name>
<dbReference type="SUPFAM" id="SSF56672">
    <property type="entry name" value="DNA/RNA polymerases"/>
    <property type="match status" value="1"/>
</dbReference>
<protein>
    <recommendedName>
        <fullName evidence="1">Reverse transcriptase/retrotransposon-derived protein RNase H-like domain-containing protein</fullName>
    </recommendedName>
</protein>
<comment type="caution">
    <text evidence="2">The sequence shown here is derived from an EMBL/GenBank/DDBJ whole genome shotgun (WGS) entry which is preliminary data.</text>
</comment>
<dbReference type="Proteomes" id="UP000265515">
    <property type="component" value="Unassembled WGS sequence"/>
</dbReference>